<feature type="region of interest" description="Disordered" evidence="2">
    <location>
        <begin position="53"/>
        <end position="78"/>
    </location>
</feature>
<dbReference type="SUPFAM" id="SSF57701">
    <property type="entry name" value="Zn2/Cys6 DNA-binding domain"/>
    <property type="match status" value="1"/>
</dbReference>
<dbReference type="SMART" id="SM00066">
    <property type="entry name" value="GAL4"/>
    <property type="match status" value="1"/>
</dbReference>
<accession>A0A4Z1P0E1</accession>
<dbReference type="Pfam" id="PF00172">
    <property type="entry name" value="Zn_clus"/>
    <property type="match status" value="1"/>
</dbReference>
<dbReference type="PANTHER" id="PTHR47784:SF7">
    <property type="entry name" value="ZN(II)2CYS6 TRANSCRIPTION FACTOR (EUROFUNG)"/>
    <property type="match status" value="1"/>
</dbReference>
<name>A0A4Z1P0E1_9PEZI</name>
<dbReference type="Pfam" id="PF11951">
    <property type="entry name" value="Fungal_trans_2"/>
    <property type="match status" value="1"/>
</dbReference>
<dbReference type="EMBL" id="SNSC02000016">
    <property type="protein sequence ID" value="TID17465.1"/>
    <property type="molecule type" value="Genomic_DNA"/>
</dbReference>
<sequence length="492" mass="55369">MDFPNGHWNGHFAAEQWPWPSGNNSFQSTTQHTPGTVFEISESDATMGLDQYPTGETSSCTVSPESSTPFSERESAVARVRNKPIPRKGHTKSRRGCFNCKRRKIKCQETQPACGNCEKAGIVCDYPKIVQQQQQTEVSIIRQPQATNAAFSMTDMRFFHHFLVRAYPQIPAGADAVWTLEVPAFAQEYEFLMRAMLALGASHLSITTETDLNSQALAHRVEAVNLLNKALARPAITKEEADARFAAFMILTFQSSCMADGIFDFLTMFRGCMFQGKHIRVPESAFAAFLGEHNQTSKMNERFTDAQLENLDTKTLGEAVASLAAILPLCKTDVELHYHKLLTNIVNFAYTSPKSAYKSFVELHNIVGVISHGDFQRMIDRSNGVSQLLLSHFMASHVLIHHLTIYEGLTREHESVPIYRVFKGWMRGIGEGLKPSLRKYNAWPFSFVVNFGLEKPGEADAEARMAAMDLCKAPNVRKRRERERTHLELNRI</sequence>
<dbReference type="GO" id="GO:0001228">
    <property type="term" value="F:DNA-binding transcription activator activity, RNA polymerase II-specific"/>
    <property type="evidence" value="ECO:0007669"/>
    <property type="project" value="TreeGrafter"/>
</dbReference>
<dbReference type="Proteomes" id="UP000298493">
    <property type="component" value="Unassembled WGS sequence"/>
</dbReference>
<reference evidence="4 5" key="1">
    <citation type="submission" date="2019-04" db="EMBL/GenBank/DDBJ databases">
        <title>High contiguity whole genome sequence and gene annotation resource for two Venturia nashicola isolates.</title>
        <authorList>
            <person name="Prokchorchik M."/>
            <person name="Won K."/>
            <person name="Lee Y."/>
            <person name="Choi E.D."/>
            <person name="Segonzac C."/>
            <person name="Sohn K.H."/>
        </authorList>
    </citation>
    <scope>NUCLEOTIDE SEQUENCE [LARGE SCALE GENOMIC DNA]</scope>
    <source>
        <strain evidence="4 5">PRI2</strain>
    </source>
</reference>
<dbReference type="InterPro" id="IPR021858">
    <property type="entry name" value="Fun_TF"/>
</dbReference>
<evidence type="ECO:0000313" key="5">
    <source>
        <dbReference type="Proteomes" id="UP000298493"/>
    </source>
</evidence>
<feature type="compositionally biased region" description="Polar residues" evidence="2">
    <location>
        <begin position="54"/>
        <end position="70"/>
    </location>
</feature>
<dbReference type="PANTHER" id="PTHR47784">
    <property type="entry name" value="STEROL UPTAKE CONTROL PROTEIN 2"/>
    <property type="match status" value="1"/>
</dbReference>
<feature type="compositionally biased region" description="Polar residues" evidence="2">
    <location>
        <begin position="21"/>
        <end position="32"/>
    </location>
</feature>
<dbReference type="GO" id="GO:0008270">
    <property type="term" value="F:zinc ion binding"/>
    <property type="evidence" value="ECO:0007669"/>
    <property type="project" value="InterPro"/>
</dbReference>
<feature type="region of interest" description="Disordered" evidence="2">
    <location>
        <begin position="1"/>
        <end position="32"/>
    </location>
</feature>
<organism evidence="4 5">
    <name type="scientific">Venturia nashicola</name>
    <dbReference type="NCBI Taxonomy" id="86259"/>
    <lineage>
        <taxon>Eukaryota</taxon>
        <taxon>Fungi</taxon>
        <taxon>Dikarya</taxon>
        <taxon>Ascomycota</taxon>
        <taxon>Pezizomycotina</taxon>
        <taxon>Dothideomycetes</taxon>
        <taxon>Pleosporomycetidae</taxon>
        <taxon>Venturiales</taxon>
        <taxon>Venturiaceae</taxon>
        <taxon>Venturia</taxon>
    </lineage>
</organism>
<feature type="domain" description="Zn(2)-C6 fungal-type" evidence="3">
    <location>
        <begin position="96"/>
        <end position="126"/>
    </location>
</feature>
<comment type="caution">
    <text evidence="4">The sequence shown here is derived from an EMBL/GenBank/DDBJ whole genome shotgun (WGS) entry which is preliminary data.</text>
</comment>
<keyword evidence="5" id="KW-1185">Reference proteome</keyword>
<dbReference type="PROSITE" id="PS00463">
    <property type="entry name" value="ZN2_CY6_FUNGAL_1"/>
    <property type="match status" value="1"/>
</dbReference>
<dbReference type="Gene3D" id="4.10.240.10">
    <property type="entry name" value="Zn(2)-C6 fungal-type DNA-binding domain"/>
    <property type="match status" value="1"/>
</dbReference>
<dbReference type="AlphaFoldDB" id="A0A4Z1P0E1"/>
<dbReference type="STRING" id="86259.A0A4Z1P0E1"/>
<evidence type="ECO:0000256" key="2">
    <source>
        <dbReference type="SAM" id="MobiDB-lite"/>
    </source>
</evidence>
<dbReference type="InterPro" id="IPR001138">
    <property type="entry name" value="Zn2Cys6_DnaBD"/>
</dbReference>
<dbReference type="PROSITE" id="PS50048">
    <property type="entry name" value="ZN2_CY6_FUNGAL_2"/>
    <property type="match status" value="1"/>
</dbReference>
<dbReference type="CDD" id="cd00067">
    <property type="entry name" value="GAL4"/>
    <property type="match status" value="1"/>
</dbReference>
<evidence type="ECO:0000313" key="4">
    <source>
        <dbReference type="EMBL" id="TID17465.1"/>
    </source>
</evidence>
<proteinExistence type="predicted"/>
<dbReference type="InterPro" id="IPR053157">
    <property type="entry name" value="Sterol_Uptake_Regulator"/>
</dbReference>
<evidence type="ECO:0000259" key="3">
    <source>
        <dbReference type="PROSITE" id="PS50048"/>
    </source>
</evidence>
<gene>
    <name evidence="4" type="ORF">E6O75_ATG08211</name>
</gene>
<keyword evidence="1" id="KW-0539">Nucleus</keyword>
<dbReference type="InterPro" id="IPR036864">
    <property type="entry name" value="Zn2-C6_fun-type_DNA-bd_sf"/>
</dbReference>
<protein>
    <recommendedName>
        <fullName evidence="3">Zn(2)-C6 fungal-type domain-containing protein</fullName>
    </recommendedName>
</protein>
<evidence type="ECO:0000256" key="1">
    <source>
        <dbReference type="ARBA" id="ARBA00023242"/>
    </source>
</evidence>